<comment type="caution">
    <text evidence="2">The sequence shown here is derived from an EMBL/GenBank/DDBJ whole genome shotgun (WGS) entry which is preliminary data.</text>
</comment>
<protein>
    <submittedName>
        <fullName evidence="2">Uncharacterized protein</fullName>
    </submittedName>
</protein>
<feature type="non-terminal residue" evidence="2">
    <location>
        <position position="1"/>
    </location>
</feature>
<gene>
    <name evidence="2" type="ORF">C6P46_001843</name>
    <name evidence="1" type="ORF">C6P46_003466</name>
</gene>
<dbReference type="Proteomes" id="UP000777482">
    <property type="component" value="Unassembled WGS sequence"/>
</dbReference>
<evidence type="ECO:0000313" key="2">
    <source>
        <dbReference type="EMBL" id="KAG0654209.1"/>
    </source>
</evidence>
<reference evidence="2 3" key="1">
    <citation type="submission" date="2020-11" db="EMBL/GenBank/DDBJ databases">
        <title>Kefir isolates.</title>
        <authorList>
            <person name="Marcisauskas S."/>
            <person name="Kim Y."/>
            <person name="Blasche S."/>
        </authorList>
    </citation>
    <scope>NUCLEOTIDE SEQUENCE [LARGE SCALE GENOMIC DNA]</scope>
    <source>
        <strain evidence="2 3">KR</strain>
    </source>
</reference>
<evidence type="ECO:0000313" key="1">
    <source>
        <dbReference type="EMBL" id="KAG0653197.1"/>
    </source>
</evidence>
<sequence length="78" mass="7456">GGFKGGYDNDCFDQDHFLDGYGPFDGGIGGYGLGGGLGYGGIGGGIGYGGIGGGLGHGGGFDGGIGGYGHGKFDGDHY</sequence>
<keyword evidence="3" id="KW-1185">Reference proteome</keyword>
<organism evidence="2 3">
    <name type="scientific">Rhodotorula mucilaginosa</name>
    <name type="common">Yeast</name>
    <name type="synonym">Rhodotorula rubra</name>
    <dbReference type="NCBI Taxonomy" id="5537"/>
    <lineage>
        <taxon>Eukaryota</taxon>
        <taxon>Fungi</taxon>
        <taxon>Dikarya</taxon>
        <taxon>Basidiomycota</taxon>
        <taxon>Pucciniomycotina</taxon>
        <taxon>Microbotryomycetes</taxon>
        <taxon>Sporidiobolales</taxon>
        <taxon>Sporidiobolaceae</taxon>
        <taxon>Rhodotorula</taxon>
    </lineage>
</organism>
<evidence type="ECO:0000313" key="3">
    <source>
        <dbReference type="Proteomes" id="UP000777482"/>
    </source>
</evidence>
<proteinExistence type="predicted"/>
<accession>A0A9P7B257</accession>
<dbReference type="AlphaFoldDB" id="A0A9P7B257"/>
<name>A0A9P7B257_RHOMI</name>
<dbReference type="EMBL" id="PUHQ01000280">
    <property type="protein sequence ID" value="KAG0653197.1"/>
    <property type="molecule type" value="Genomic_DNA"/>
</dbReference>
<dbReference type="EMBL" id="PUHQ01000157">
    <property type="protein sequence ID" value="KAG0654209.1"/>
    <property type="molecule type" value="Genomic_DNA"/>
</dbReference>